<keyword evidence="4 9" id="KW-0436">Ligase</keyword>
<dbReference type="RefSeq" id="WP_158027127.1">
    <property type="nucleotide sequence ID" value="NZ_CP146991.1"/>
</dbReference>
<dbReference type="PANTHER" id="PTHR12561:SF3">
    <property type="entry name" value="LIPOYLTRANSFERASE 1, MITOCHONDRIAL"/>
    <property type="match status" value="1"/>
</dbReference>
<organism evidence="9 10">
    <name type="scientific">Sporomusa sphaeroides DSM 2875</name>
    <dbReference type="NCBI Taxonomy" id="1337886"/>
    <lineage>
        <taxon>Bacteria</taxon>
        <taxon>Bacillati</taxon>
        <taxon>Bacillota</taxon>
        <taxon>Negativicutes</taxon>
        <taxon>Selenomonadales</taxon>
        <taxon>Sporomusaceae</taxon>
        <taxon>Sporomusa</taxon>
    </lineage>
</organism>
<dbReference type="Proteomes" id="UP000245702">
    <property type="component" value="Unassembled WGS sequence"/>
</dbReference>
<dbReference type="CDD" id="cd16443">
    <property type="entry name" value="LplA"/>
    <property type="match status" value="1"/>
</dbReference>
<dbReference type="Pfam" id="PF21948">
    <property type="entry name" value="LplA-B_cat"/>
    <property type="match status" value="1"/>
</dbReference>
<dbReference type="SUPFAM" id="SSF82649">
    <property type="entry name" value="SufE/NifU"/>
    <property type="match status" value="1"/>
</dbReference>
<keyword evidence="6" id="KW-0067">ATP-binding</keyword>
<protein>
    <recommendedName>
        <fullName evidence="3">lipoate--protein ligase</fullName>
        <ecNumber evidence="3">6.3.1.20</ecNumber>
    </recommendedName>
</protein>
<evidence type="ECO:0000256" key="2">
    <source>
        <dbReference type="ARBA" id="ARBA00005124"/>
    </source>
</evidence>
<proteinExistence type="predicted"/>
<sequence length="326" mass="36756">MLLVQNNSLDPYYNLALEEYLLTNLQEDVLCLWRNRPTVVVGKNQNTLEEINLDYVQREDIRVARRLTGGGAVYHDLGNVNYTLIIPYAQDIFGDYEKFTQPIIAFLNTLGVTATLSGRNDLCIGEQKICGNAQAVVNGRLLHHGCILFSSDLAALTDVLRPNPAKIESKGIKSIRSRVTTILQQLEEKISVEEFCSALQAYFLQAVPDLKPYTLSTQETKAVRELARHKYASWAWQYGVSPQYSWKKCQKFAHGFLDVRMEISEGKIEQITIFGDFFGLEDITELADTLRGCPHEKSAIMEILGQTSIERYIYGVTAGDFCALLV</sequence>
<evidence type="ECO:0000256" key="3">
    <source>
        <dbReference type="ARBA" id="ARBA00012367"/>
    </source>
</evidence>
<dbReference type="InterPro" id="IPR019491">
    <property type="entry name" value="Lipoate_protein_ligase_C"/>
</dbReference>
<evidence type="ECO:0000313" key="9">
    <source>
        <dbReference type="EMBL" id="CVK21705.1"/>
    </source>
</evidence>
<dbReference type="EMBL" id="FCOW01000043">
    <property type="protein sequence ID" value="CVK21705.1"/>
    <property type="molecule type" value="Genomic_DNA"/>
</dbReference>
<comment type="pathway">
    <text evidence="1">Protein modification; protein lipoylation via exogenous pathway; protein N(6)-(lipoyl)lysine from lipoate: step 2/2.</text>
</comment>
<accession>A0ABP2CBT6</accession>
<evidence type="ECO:0000256" key="6">
    <source>
        <dbReference type="ARBA" id="ARBA00022840"/>
    </source>
</evidence>
<evidence type="ECO:0000256" key="4">
    <source>
        <dbReference type="ARBA" id="ARBA00022598"/>
    </source>
</evidence>
<dbReference type="Gene3D" id="3.30.930.10">
    <property type="entry name" value="Bira Bifunctional Protein, Domain 2"/>
    <property type="match status" value="1"/>
</dbReference>
<dbReference type="EC" id="6.3.1.20" evidence="3"/>
<comment type="caution">
    <text evidence="9">The sequence shown here is derived from an EMBL/GenBank/DDBJ whole genome shotgun (WGS) entry which is preliminary data.</text>
</comment>
<evidence type="ECO:0000259" key="8">
    <source>
        <dbReference type="PROSITE" id="PS51733"/>
    </source>
</evidence>
<keyword evidence="5" id="KW-0547">Nucleotide-binding</keyword>
<evidence type="ECO:0000256" key="5">
    <source>
        <dbReference type="ARBA" id="ARBA00022741"/>
    </source>
</evidence>
<dbReference type="PANTHER" id="PTHR12561">
    <property type="entry name" value="LIPOATE-PROTEIN LIGASE"/>
    <property type="match status" value="1"/>
</dbReference>
<dbReference type="SUPFAM" id="SSF55681">
    <property type="entry name" value="Class II aaRS and biotin synthetases"/>
    <property type="match status" value="1"/>
</dbReference>
<dbReference type="PROSITE" id="PS51733">
    <property type="entry name" value="BPL_LPL_CATALYTIC"/>
    <property type="match status" value="1"/>
</dbReference>
<dbReference type="NCBIfam" id="TIGR00545">
    <property type="entry name" value="lipoyltrans"/>
    <property type="match status" value="1"/>
</dbReference>
<feature type="domain" description="BPL/LPL catalytic" evidence="8">
    <location>
        <begin position="24"/>
        <end position="211"/>
    </location>
</feature>
<dbReference type="GO" id="GO:0016874">
    <property type="term" value="F:ligase activity"/>
    <property type="evidence" value="ECO:0007669"/>
    <property type="project" value="UniProtKB-KW"/>
</dbReference>
<evidence type="ECO:0000313" key="10">
    <source>
        <dbReference type="Proteomes" id="UP000245702"/>
    </source>
</evidence>
<comment type="pathway">
    <text evidence="2">Protein modification; protein lipoylation via exogenous pathway; protein N(6)-(lipoyl)lysine from lipoate: step 1/2.</text>
</comment>
<keyword evidence="9" id="KW-0548">Nucleotidyltransferase</keyword>
<name>A0ABP2CBT6_9FIRM</name>
<dbReference type="InterPro" id="IPR045864">
    <property type="entry name" value="aa-tRNA-synth_II/BPL/LPL"/>
</dbReference>
<dbReference type="Gene3D" id="3.30.390.50">
    <property type="entry name" value="CO dehydrogenase flavoprotein, C-terminal domain"/>
    <property type="match status" value="1"/>
</dbReference>
<comment type="catalytic activity">
    <reaction evidence="7">
        <text>L-lysyl-[lipoyl-carrier protein] + (R)-lipoate + ATP = N(6)-[(R)-lipoyl]-L-lysyl-[lipoyl-carrier protein] + AMP + diphosphate + H(+)</text>
        <dbReference type="Rhea" id="RHEA:49288"/>
        <dbReference type="Rhea" id="RHEA-COMP:10500"/>
        <dbReference type="Rhea" id="RHEA-COMP:10502"/>
        <dbReference type="ChEBI" id="CHEBI:15378"/>
        <dbReference type="ChEBI" id="CHEBI:29969"/>
        <dbReference type="ChEBI" id="CHEBI:30616"/>
        <dbReference type="ChEBI" id="CHEBI:33019"/>
        <dbReference type="ChEBI" id="CHEBI:83088"/>
        <dbReference type="ChEBI" id="CHEBI:83099"/>
        <dbReference type="ChEBI" id="CHEBI:456215"/>
        <dbReference type="EC" id="6.3.1.20"/>
    </reaction>
</comment>
<dbReference type="Pfam" id="PF10437">
    <property type="entry name" value="Lip_prot_lig_C"/>
    <property type="match status" value="1"/>
</dbReference>
<keyword evidence="10" id="KW-1185">Reference proteome</keyword>
<dbReference type="GO" id="GO:0016779">
    <property type="term" value="F:nucleotidyltransferase activity"/>
    <property type="evidence" value="ECO:0007669"/>
    <property type="project" value="UniProtKB-KW"/>
</dbReference>
<evidence type="ECO:0000256" key="1">
    <source>
        <dbReference type="ARBA" id="ARBA00005085"/>
    </source>
</evidence>
<dbReference type="InterPro" id="IPR004143">
    <property type="entry name" value="BPL_LPL_catalytic"/>
</dbReference>
<evidence type="ECO:0000256" key="7">
    <source>
        <dbReference type="ARBA" id="ARBA00048037"/>
    </source>
</evidence>
<dbReference type="InterPro" id="IPR004562">
    <property type="entry name" value="LipoylTrfase_LipoateP_Ligase"/>
</dbReference>
<gene>
    <name evidence="9" type="primary">lplJ_3</name>
    <name evidence="9" type="ORF">SSPH_04412</name>
</gene>
<reference evidence="9 10" key="1">
    <citation type="submission" date="2016-01" db="EMBL/GenBank/DDBJ databases">
        <authorList>
            <person name="Brown R."/>
        </authorList>
    </citation>
    <scope>NUCLEOTIDE SEQUENCE [LARGE SCALE GENOMIC DNA]</scope>
    <source>
        <strain evidence="9">Sporomusa sphaeroides DSM 2875</strain>
    </source>
</reference>
<keyword evidence="9" id="KW-0808">Transferase</keyword>